<comment type="cofactor">
    <cofactor evidence="3">
        <name>FAD</name>
        <dbReference type="ChEBI" id="CHEBI:57692"/>
    </cofactor>
</comment>
<feature type="active site" description="Proton donor" evidence="2">
    <location>
        <position position="569"/>
    </location>
</feature>
<dbReference type="InterPro" id="IPR007867">
    <property type="entry name" value="GMC_OxRtase_C"/>
</dbReference>
<sequence length="632" mass="68375">MVHRTLRKALAAITLLGGDLSNFVNASPIVTGRAQVKYSTADLHESYDYVIVGGGTSGLVVANRLSEDPNRSEGTVLVIEIGYIADEPCIWMPANTIVPNSACLKHRFNISSVPQTEITNQSIYRYAIGAVVGGSSAVNGMVFDRGSKADYDAWQELGNAGWDWDGLFPYFKKSVDFTAPSEEDAEKFGYTWNESAWGDGPVQASYPPFQWETVKTSWDAWADMDIPLPQEHALGNAVGRFWVPSSEHPVNRTRSYARYAYHDPIESRPNYHLLVGHKAEKLVLTSENDAEGVVFYQRDNPNEKMTVKAKKEVVLAAGAVHTPQILQLSGIGPKAVLDAANIEVKVDAPGVGNNFQDHPQVYLTCNFTNDVWPNPSTLATNATFRAEAQAQYDANRTGPLTQALNSAFVFLPLNTIHSSPSSFHSKLAAQAPSAFLAPNLPPTVLAGYAAQKRILTKLYNSSRAAVYESPFGGACSRSTLIQKPLSRGHVHINASDPSGDPAVDFRAYTNPLDIELGIESLTYTRRYLRSPRFAPLAPMESAPGPDVSDEDTAALEAYVRLTAGPTSFHASGTTAMMPERLGGVVGSDLRVYGVGRVSVVDAGVMPLIPSTHLSATVYAVAEKAADIIKGRA</sequence>
<feature type="binding site" evidence="3">
    <location>
        <begin position="56"/>
        <end position="57"/>
    </location>
    <ligand>
        <name>FAD</name>
        <dbReference type="ChEBI" id="CHEBI:57692"/>
    </ligand>
</feature>
<dbReference type="GO" id="GO:0050660">
    <property type="term" value="F:flavin adenine dinucleotide binding"/>
    <property type="evidence" value="ECO:0007669"/>
    <property type="project" value="InterPro"/>
</dbReference>
<dbReference type="GeneID" id="80911413"/>
<accession>A0A9W8XJZ4</accession>
<dbReference type="Gene3D" id="3.50.50.60">
    <property type="entry name" value="FAD/NAD(P)-binding domain"/>
    <property type="match status" value="1"/>
</dbReference>
<feature type="binding site" evidence="3">
    <location>
        <position position="131"/>
    </location>
    <ligand>
        <name>FAD</name>
        <dbReference type="ChEBI" id="CHEBI:57692"/>
    </ligand>
</feature>
<name>A0A9W8XJZ4_9PLEO</name>
<dbReference type="OrthoDB" id="269227at2759"/>
<organism evidence="6 7">
    <name type="scientific">Didymosphaeria variabile</name>
    <dbReference type="NCBI Taxonomy" id="1932322"/>
    <lineage>
        <taxon>Eukaryota</taxon>
        <taxon>Fungi</taxon>
        <taxon>Dikarya</taxon>
        <taxon>Ascomycota</taxon>
        <taxon>Pezizomycotina</taxon>
        <taxon>Dothideomycetes</taxon>
        <taxon>Pleosporomycetidae</taxon>
        <taxon>Pleosporales</taxon>
        <taxon>Massarineae</taxon>
        <taxon>Didymosphaeriaceae</taxon>
        <taxon>Didymosphaeria</taxon>
    </lineage>
</organism>
<evidence type="ECO:0000313" key="7">
    <source>
        <dbReference type="Proteomes" id="UP001140513"/>
    </source>
</evidence>
<dbReference type="PANTHER" id="PTHR11552:SF115">
    <property type="entry name" value="DEHYDROGENASE XPTC-RELATED"/>
    <property type="match status" value="1"/>
</dbReference>
<dbReference type="SUPFAM" id="SSF51905">
    <property type="entry name" value="FAD/NAD(P)-binding domain"/>
    <property type="match status" value="1"/>
</dbReference>
<dbReference type="Pfam" id="PF05199">
    <property type="entry name" value="GMC_oxred_C"/>
    <property type="match status" value="1"/>
</dbReference>
<dbReference type="PANTHER" id="PTHR11552">
    <property type="entry name" value="GLUCOSE-METHANOL-CHOLINE GMC OXIDOREDUCTASE"/>
    <property type="match status" value="1"/>
</dbReference>
<dbReference type="Gene3D" id="3.30.560.10">
    <property type="entry name" value="Glucose Oxidase, domain 3"/>
    <property type="match status" value="1"/>
</dbReference>
<evidence type="ECO:0000259" key="5">
    <source>
        <dbReference type="PROSITE" id="PS00624"/>
    </source>
</evidence>
<dbReference type="InterPro" id="IPR036188">
    <property type="entry name" value="FAD/NAD-bd_sf"/>
</dbReference>
<keyword evidence="7" id="KW-1185">Reference proteome</keyword>
<feature type="domain" description="Glucose-methanol-choline oxidoreductase N-terminal" evidence="5">
    <location>
        <begin position="318"/>
        <end position="332"/>
    </location>
</feature>
<reference evidence="6" key="1">
    <citation type="submission" date="2022-10" db="EMBL/GenBank/DDBJ databases">
        <title>Tapping the CABI collections for fungal endophytes: first genome assemblies for Collariella, Neodidymelliopsis, Ascochyta clinopodiicola, Didymella pomorum, Didymosphaeria variabile, Neocosmospora piperis and Neocucurbitaria cava.</title>
        <authorList>
            <person name="Hill R."/>
        </authorList>
    </citation>
    <scope>NUCLEOTIDE SEQUENCE</scope>
    <source>
        <strain evidence="6">IMI 356815</strain>
    </source>
</reference>
<feature type="chain" id="PRO_5040783834" description="Glucose-methanol-choline oxidoreductase N-terminal domain-containing protein" evidence="4">
    <location>
        <begin position="27"/>
        <end position="632"/>
    </location>
</feature>
<comment type="caution">
    <text evidence="6">The sequence shown here is derived from an EMBL/GenBank/DDBJ whole genome shotgun (WGS) entry which is preliminary data.</text>
</comment>
<keyword evidence="3" id="KW-0274">FAD</keyword>
<evidence type="ECO:0000256" key="4">
    <source>
        <dbReference type="SAM" id="SignalP"/>
    </source>
</evidence>
<dbReference type="AlphaFoldDB" id="A0A9W8XJZ4"/>
<dbReference type="RefSeq" id="XP_056070890.1">
    <property type="nucleotide sequence ID" value="XM_056216643.1"/>
</dbReference>
<feature type="active site" description="Proton acceptor" evidence="2">
    <location>
        <position position="612"/>
    </location>
</feature>
<dbReference type="Proteomes" id="UP001140513">
    <property type="component" value="Unassembled WGS sequence"/>
</dbReference>
<keyword evidence="4" id="KW-0732">Signal</keyword>
<dbReference type="EMBL" id="JAPEUX010000005">
    <property type="protein sequence ID" value="KAJ4352534.1"/>
    <property type="molecule type" value="Genomic_DNA"/>
</dbReference>
<feature type="binding site" evidence="3">
    <location>
        <begin position="139"/>
        <end position="142"/>
    </location>
    <ligand>
        <name>FAD</name>
        <dbReference type="ChEBI" id="CHEBI:57692"/>
    </ligand>
</feature>
<dbReference type="SUPFAM" id="SSF54373">
    <property type="entry name" value="FAD-linked reductases, C-terminal domain"/>
    <property type="match status" value="1"/>
</dbReference>
<dbReference type="PIRSF" id="PIRSF000137">
    <property type="entry name" value="Alcohol_oxidase"/>
    <property type="match status" value="1"/>
</dbReference>
<evidence type="ECO:0000256" key="2">
    <source>
        <dbReference type="PIRSR" id="PIRSR000137-1"/>
    </source>
</evidence>
<proteinExistence type="inferred from homology"/>
<dbReference type="InterPro" id="IPR000172">
    <property type="entry name" value="GMC_OxRdtase_N"/>
</dbReference>
<feature type="signal peptide" evidence="4">
    <location>
        <begin position="1"/>
        <end position="26"/>
    </location>
</feature>
<protein>
    <recommendedName>
        <fullName evidence="5">Glucose-methanol-choline oxidoreductase N-terminal domain-containing protein</fullName>
    </recommendedName>
</protein>
<dbReference type="InterPro" id="IPR012132">
    <property type="entry name" value="GMC_OxRdtase"/>
</dbReference>
<keyword evidence="3" id="KW-0285">Flavoprotein</keyword>
<gene>
    <name evidence="6" type="ORF">N0V89_007883</name>
</gene>
<evidence type="ECO:0000313" key="6">
    <source>
        <dbReference type="EMBL" id="KAJ4352534.1"/>
    </source>
</evidence>
<dbReference type="Pfam" id="PF00732">
    <property type="entry name" value="GMC_oxred_N"/>
    <property type="match status" value="1"/>
</dbReference>
<evidence type="ECO:0000256" key="1">
    <source>
        <dbReference type="ARBA" id="ARBA00010790"/>
    </source>
</evidence>
<dbReference type="GO" id="GO:0016614">
    <property type="term" value="F:oxidoreductase activity, acting on CH-OH group of donors"/>
    <property type="evidence" value="ECO:0007669"/>
    <property type="project" value="InterPro"/>
</dbReference>
<evidence type="ECO:0000256" key="3">
    <source>
        <dbReference type="PIRSR" id="PIRSR000137-2"/>
    </source>
</evidence>
<dbReference type="PROSITE" id="PS00624">
    <property type="entry name" value="GMC_OXRED_2"/>
    <property type="match status" value="1"/>
</dbReference>
<comment type="similarity">
    <text evidence="1">Belongs to the GMC oxidoreductase family.</text>
</comment>
<dbReference type="GO" id="GO:0044550">
    <property type="term" value="P:secondary metabolite biosynthetic process"/>
    <property type="evidence" value="ECO:0007669"/>
    <property type="project" value="TreeGrafter"/>
</dbReference>